<dbReference type="InterPro" id="IPR015797">
    <property type="entry name" value="NUDIX_hydrolase-like_dom_sf"/>
</dbReference>
<dbReference type="AlphaFoldDB" id="A0A4R0JW91"/>
<proteinExistence type="predicted"/>
<gene>
    <name evidence="2" type="ORF">E0H75_26215</name>
</gene>
<accession>A0A4R0JW91</accession>
<dbReference type="EMBL" id="SJKD01000006">
    <property type="protein sequence ID" value="TCC46555.1"/>
    <property type="molecule type" value="Genomic_DNA"/>
</dbReference>
<reference evidence="2 3" key="1">
    <citation type="submission" date="2019-02" db="EMBL/GenBank/DDBJ databases">
        <title>Kribbella capetownensis sp. nov. and Kribbella speibonae sp. nov., isolated from soil.</title>
        <authorList>
            <person name="Curtis S.M."/>
            <person name="Norton I."/>
            <person name="Everest G.J."/>
            <person name="Meyers P.R."/>
        </authorList>
    </citation>
    <scope>NUCLEOTIDE SEQUENCE [LARGE SCALE GENOMIC DNA]</scope>
    <source>
        <strain evidence="2 3">YM53</strain>
    </source>
</reference>
<dbReference type="Proteomes" id="UP000293342">
    <property type="component" value="Unassembled WGS sequence"/>
</dbReference>
<keyword evidence="3" id="KW-1185">Reference proteome</keyword>
<dbReference type="Pfam" id="PF00293">
    <property type="entry name" value="NUDIX"/>
    <property type="match status" value="1"/>
</dbReference>
<protein>
    <submittedName>
        <fullName evidence="2">NUDIX domain-containing protein</fullName>
    </submittedName>
</protein>
<evidence type="ECO:0000313" key="2">
    <source>
        <dbReference type="EMBL" id="TCC46555.1"/>
    </source>
</evidence>
<feature type="domain" description="Nudix hydrolase" evidence="1">
    <location>
        <begin position="49"/>
        <end position="184"/>
    </location>
</feature>
<dbReference type="CDD" id="cd03674">
    <property type="entry name" value="NUDIX_Hydrolase"/>
    <property type="match status" value="1"/>
</dbReference>
<dbReference type="RefSeq" id="WP_131516301.1">
    <property type="nucleotide sequence ID" value="NZ_SJKD01000006.1"/>
</dbReference>
<evidence type="ECO:0000259" key="1">
    <source>
        <dbReference type="PROSITE" id="PS51462"/>
    </source>
</evidence>
<sequence>METDRVLHDDAVMTLDGWNAPDGMQAELREHYLRWLAEHPDAMWRSCRPEHLTASALVVDATGSRALLTLHKTVGRWLQLGGHCENGDITLAGAALRETTEESGLTGLSIDPSPLQLSRHEILAGGCAGTFHLDVQFLVTATARTDYVVSEESHDLAWFPMKALPESADHVVEELAARATRRLAHSAGSVSSG</sequence>
<evidence type="ECO:0000313" key="3">
    <source>
        <dbReference type="Proteomes" id="UP000293342"/>
    </source>
</evidence>
<dbReference type="OrthoDB" id="129709at2"/>
<dbReference type="InterPro" id="IPR000086">
    <property type="entry name" value="NUDIX_hydrolase_dom"/>
</dbReference>
<name>A0A4R0JW91_9ACTN</name>
<organism evidence="2 3">
    <name type="scientific">Kribbella capetownensis</name>
    <dbReference type="NCBI Taxonomy" id="1572659"/>
    <lineage>
        <taxon>Bacteria</taxon>
        <taxon>Bacillati</taxon>
        <taxon>Actinomycetota</taxon>
        <taxon>Actinomycetes</taxon>
        <taxon>Propionibacteriales</taxon>
        <taxon>Kribbellaceae</taxon>
        <taxon>Kribbella</taxon>
    </lineage>
</organism>
<dbReference type="SUPFAM" id="SSF55811">
    <property type="entry name" value="Nudix"/>
    <property type="match status" value="1"/>
</dbReference>
<dbReference type="PROSITE" id="PS51462">
    <property type="entry name" value="NUDIX"/>
    <property type="match status" value="1"/>
</dbReference>
<comment type="caution">
    <text evidence="2">The sequence shown here is derived from an EMBL/GenBank/DDBJ whole genome shotgun (WGS) entry which is preliminary data.</text>
</comment>
<dbReference type="Gene3D" id="3.90.79.10">
    <property type="entry name" value="Nucleoside Triphosphate Pyrophosphohydrolase"/>
    <property type="match status" value="1"/>
</dbReference>